<gene>
    <name evidence="1" type="ORF">RXV79_00755</name>
</gene>
<name>A0ABZ0CUE7_9BURK</name>
<keyword evidence="2" id="KW-1185">Reference proteome</keyword>
<dbReference type="Proteomes" id="UP001303946">
    <property type="component" value="Chromosome"/>
</dbReference>
<sequence>MSTVRHAIYYAPPPTHPLWRAGCEWLQRDPSAPDAPAPRREHVREPWRYGFHATLKPPIRLAEGRDETSLHDALARLAQRTPSFTMPALSVQWLSGFLALRPVEPLSRSHPLHRLADDCVVQLDPWRAPPTPDETLRRLKLRLDDEQQGLLQRYGYPHVLARWRFHMTLTDSLPHDMGLRATMQRETERHFAPALAQPLVCDAVCLFMEPAPGRPFQLVQRFPLAQ</sequence>
<accession>A0ABZ0CUE7</accession>
<proteinExistence type="predicted"/>
<dbReference type="Gene3D" id="3.90.1140.10">
    <property type="entry name" value="Cyclic phosphodiesterase"/>
    <property type="match status" value="1"/>
</dbReference>
<dbReference type="Pfam" id="PF06299">
    <property type="entry name" value="DUF1045"/>
    <property type="match status" value="1"/>
</dbReference>
<evidence type="ECO:0000313" key="1">
    <source>
        <dbReference type="EMBL" id="WOB08596.1"/>
    </source>
</evidence>
<reference evidence="1 2" key="1">
    <citation type="submission" date="2023-10" db="EMBL/GenBank/DDBJ databases">
        <title>Bacteria for the degradation of biodegradable plastic PBAT(Polybutylene adipate terephthalate).</title>
        <authorList>
            <person name="Weon H.-Y."/>
            <person name="Yeon J."/>
        </authorList>
    </citation>
    <scope>NUCLEOTIDE SEQUENCE [LARGE SCALE GENOMIC DNA]</scope>
    <source>
        <strain evidence="1 2">SBD 7-3</strain>
    </source>
</reference>
<dbReference type="InterPro" id="IPR009389">
    <property type="entry name" value="DUF1045"/>
</dbReference>
<evidence type="ECO:0000313" key="2">
    <source>
        <dbReference type="Proteomes" id="UP001303946"/>
    </source>
</evidence>
<organism evidence="1 2">
    <name type="scientific">Piscinibacter gummiphilus</name>
    <dbReference type="NCBI Taxonomy" id="946333"/>
    <lineage>
        <taxon>Bacteria</taxon>
        <taxon>Pseudomonadati</taxon>
        <taxon>Pseudomonadota</taxon>
        <taxon>Betaproteobacteria</taxon>
        <taxon>Burkholderiales</taxon>
        <taxon>Sphaerotilaceae</taxon>
        <taxon>Piscinibacter</taxon>
    </lineage>
</organism>
<protein>
    <submittedName>
        <fullName evidence="1">DUF1045 domain-containing protein</fullName>
    </submittedName>
</protein>
<dbReference type="PIRSF" id="PIRSF033328">
    <property type="entry name" value="Phest_Mll4975"/>
    <property type="match status" value="1"/>
</dbReference>
<dbReference type="RefSeq" id="WP_316701385.1">
    <property type="nucleotide sequence ID" value="NZ_CP136336.1"/>
</dbReference>
<dbReference type="EMBL" id="CP136336">
    <property type="protein sequence ID" value="WOB08596.1"/>
    <property type="molecule type" value="Genomic_DNA"/>
</dbReference>